<dbReference type="AlphaFoldDB" id="A0A6P8APE2"/>
<dbReference type="RefSeq" id="XP_030976769.1">
    <property type="nucleotide sequence ID" value="XM_031131266.1"/>
</dbReference>
<organism evidence="1 2">
    <name type="scientific">Pyricularia grisea</name>
    <name type="common">Crabgrass-specific blast fungus</name>
    <name type="synonym">Magnaporthe grisea</name>
    <dbReference type="NCBI Taxonomy" id="148305"/>
    <lineage>
        <taxon>Eukaryota</taxon>
        <taxon>Fungi</taxon>
        <taxon>Dikarya</taxon>
        <taxon>Ascomycota</taxon>
        <taxon>Pezizomycotina</taxon>
        <taxon>Sordariomycetes</taxon>
        <taxon>Sordariomycetidae</taxon>
        <taxon>Magnaporthales</taxon>
        <taxon>Pyriculariaceae</taxon>
        <taxon>Pyricularia</taxon>
    </lineage>
</organism>
<reference evidence="1 2" key="1">
    <citation type="journal article" date="2019" name="Mol. Biol. Evol.">
        <title>Blast fungal genomes show frequent chromosomal changes, gene gains and losses, and effector gene turnover.</title>
        <authorList>
            <person name="Gomez Luciano L.B."/>
            <person name="Jason Tsai I."/>
            <person name="Chuma I."/>
            <person name="Tosa Y."/>
            <person name="Chen Y.H."/>
            <person name="Li J.Y."/>
            <person name="Li M.Y."/>
            <person name="Jade Lu M.Y."/>
            <person name="Nakayashiki H."/>
            <person name="Li W.H."/>
        </authorList>
    </citation>
    <scope>NUCLEOTIDE SEQUENCE [LARGE SCALE GENOMIC DNA]</scope>
    <source>
        <strain evidence="1 2">NI907</strain>
    </source>
</reference>
<evidence type="ECO:0000313" key="2">
    <source>
        <dbReference type="RefSeq" id="XP_030976769.1"/>
    </source>
</evidence>
<dbReference type="KEGG" id="pgri:PgNI_11296"/>
<dbReference type="GeneID" id="41966171"/>
<gene>
    <name evidence="2" type="ORF">PgNI_11296</name>
</gene>
<sequence length="64" mass="6817">MHDAVANNAARSRVRTVSWKYALVSPGLVEQTLGSGVTTVVAWDARCFDKNLANGRCGCGIKHG</sequence>
<reference evidence="2" key="2">
    <citation type="submission" date="2019-10" db="EMBL/GenBank/DDBJ databases">
        <authorList>
            <consortium name="NCBI Genome Project"/>
        </authorList>
    </citation>
    <scope>NUCLEOTIDE SEQUENCE</scope>
    <source>
        <strain evidence="2">NI907</strain>
    </source>
</reference>
<keyword evidence="1" id="KW-1185">Reference proteome</keyword>
<evidence type="ECO:0000313" key="1">
    <source>
        <dbReference type="Proteomes" id="UP000515153"/>
    </source>
</evidence>
<accession>A0A6P8APE2</accession>
<reference evidence="2" key="3">
    <citation type="submission" date="2025-08" db="UniProtKB">
        <authorList>
            <consortium name="RefSeq"/>
        </authorList>
    </citation>
    <scope>IDENTIFICATION</scope>
    <source>
        <strain evidence="2">NI907</strain>
    </source>
</reference>
<name>A0A6P8APE2_PYRGI</name>
<proteinExistence type="predicted"/>
<dbReference type="Proteomes" id="UP000515153">
    <property type="component" value="Chromosome VI"/>
</dbReference>
<protein>
    <submittedName>
        <fullName evidence="2">Uncharacterized protein</fullName>
    </submittedName>
</protein>